<dbReference type="InterPro" id="IPR046335">
    <property type="entry name" value="LacI/GalR-like_sensor"/>
</dbReference>
<dbReference type="Proteomes" id="UP000276232">
    <property type="component" value="Unassembled WGS sequence"/>
</dbReference>
<evidence type="ECO:0000256" key="2">
    <source>
        <dbReference type="ARBA" id="ARBA00023125"/>
    </source>
</evidence>
<dbReference type="InterPro" id="IPR010982">
    <property type="entry name" value="Lambda_DNA-bd_dom_sf"/>
</dbReference>
<evidence type="ECO:0000313" key="6">
    <source>
        <dbReference type="EMBL" id="ROP34547.1"/>
    </source>
</evidence>
<dbReference type="PROSITE" id="PS50932">
    <property type="entry name" value="HTH_LACI_2"/>
    <property type="match status" value="1"/>
</dbReference>
<name>A0A3N1GWE2_9ACTN</name>
<protein>
    <submittedName>
        <fullName evidence="6">LacI family transcriptional regulator</fullName>
    </submittedName>
</protein>
<dbReference type="Gene3D" id="3.40.50.2300">
    <property type="match status" value="2"/>
</dbReference>
<dbReference type="InterPro" id="IPR028082">
    <property type="entry name" value="Peripla_BP_I"/>
</dbReference>
<dbReference type="PANTHER" id="PTHR30146">
    <property type="entry name" value="LACI-RELATED TRANSCRIPTIONAL REPRESSOR"/>
    <property type="match status" value="1"/>
</dbReference>
<keyword evidence="3" id="KW-0804">Transcription</keyword>
<dbReference type="CDD" id="cd01392">
    <property type="entry name" value="HTH_LacI"/>
    <property type="match status" value="1"/>
</dbReference>
<dbReference type="Pfam" id="PF00356">
    <property type="entry name" value="LacI"/>
    <property type="match status" value="1"/>
</dbReference>
<dbReference type="InParanoid" id="A0A3N1GWE2"/>
<feature type="region of interest" description="Disordered" evidence="4">
    <location>
        <begin position="1"/>
        <end position="30"/>
    </location>
</feature>
<evidence type="ECO:0000256" key="3">
    <source>
        <dbReference type="ARBA" id="ARBA00023163"/>
    </source>
</evidence>
<proteinExistence type="predicted"/>
<evidence type="ECO:0000256" key="4">
    <source>
        <dbReference type="SAM" id="MobiDB-lite"/>
    </source>
</evidence>
<gene>
    <name evidence="6" type="ORF">EDC03_2361</name>
</gene>
<reference evidence="6 7" key="1">
    <citation type="journal article" date="2015" name="Stand. Genomic Sci.">
        <title>Genomic Encyclopedia of Bacterial and Archaeal Type Strains, Phase III: the genomes of soil and plant-associated and newly described type strains.</title>
        <authorList>
            <person name="Whitman W.B."/>
            <person name="Woyke T."/>
            <person name="Klenk H.P."/>
            <person name="Zhou Y."/>
            <person name="Lilburn T.G."/>
            <person name="Beck B.J."/>
            <person name="De Vos P."/>
            <person name="Vandamme P."/>
            <person name="Eisen J.A."/>
            <person name="Garrity G."/>
            <person name="Hugenholtz P."/>
            <person name="Kyrpides N.C."/>
        </authorList>
    </citation>
    <scope>NUCLEOTIDE SEQUENCE [LARGE SCALE GENOMIC DNA]</scope>
    <source>
        <strain evidence="6 7">CECT 7306</strain>
    </source>
</reference>
<organism evidence="6 7">
    <name type="scientific">Pseudokineococcus lusitanus</name>
    <dbReference type="NCBI Taxonomy" id="763993"/>
    <lineage>
        <taxon>Bacteria</taxon>
        <taxon>Bacillati</taxon>
        <taxon>Actinomycetota</taxon>
        <taxon>Actinomycetes</taxon>
        <taxon>Kineosporiales</taxon>
        <taxon>Kineosporiaceae</taxon>
        <taxon>Pseudokineococcus</taxon>
    </lineage>
</organism>
<dbReference type="SUPFAM" id="SSF53822">
    <property type="entry name" value="Periplasmic binding protein-like I"/>
    <property type="match status" value="1"/>
</dbReference>
<dbReference type="PROSITE" id="PS00356">
    <property type="entry name" value="HTH_LACI_1"/>
    <property type="match status" value="1"/>
</dbReference>
<keyword evidence="7" id="KW-1185">Reference proteome</keyword>
<dbReference type="InterPro" id="IPR000843">
    <property type="entry name" value="HTH_LacI"/>
</dbReference>
<dbReference type="SUPFAM" id="SSF47413">
    <property type="entry name" value="lambda repressor-like DNA-binding domains"/>
    <property type="match status" value="1"/>
</dbReference>
<dbReference type="GO" id="GO:0000976">
    <property type="term" value="F:transcription cis-regulatory region binding"/>
    <property type="evidence" value="ECO:0007669"/>
    <property type="project" value="TreeGrafter"/>
</dbReference>
<keyword evidence="2" id="KW-0238">DNA-binding</keyword>
<dbReference type="EMBL" id="RJKN01000006">
    <property type="protein sequence ID" value="ROP34547.1"/>
    <property type="molecule type" value="Genomic_DNA"/>
</dbReference>
<comment type="caution">
    <text evidence="6">The sequence shown here is derived from an EMBL/GenBank/DDBJ whole genome shotgun (WGS) entry which is preliminary data.</text>
</comment>
<feature type="compositionally biased region" description="Low complexity" evidence="4">
    <location>
        <begin position="15"/>
        <end position="25"/>
    </location>
</feature>
<dbReference type="PANTHER" id="PTHR30146:SF109">
    <property type="entry name" value="HTH-TYPE TRANSCRIPTIONAL REGULATOR GALS"/>
    <property type="match status" value="1"/>
</dbReference>
<dbReference type="CDD" id="cd01574">
    <property type="entry name" value="PBP1_LacI"/>
    <property type="match status" value="1"/>
</dbReference>
<dbReference type="Gene3D" id="1.10.260.40">
    <property type="entry name" value="lambda repressor-like DNA-binding domains"/>
    <property type="match status" value="1"/>
</dbReference>
<dbReference type="SMART" id="SM00354">
    <property type="entry name" value="HTH_LACI"/>
    <property type="match status" value="1"/>
</dbReference>
<evidence type="ECO:0000313" key="7">
    <source>
        <dbReference type="Proteomes" id="UP000276232"/>
    </source>
</evidence>
<feature type="domain" description="HTH lacI-type" evidence="5">
    <location>
        <begin position="32"/>
        <end position="86"/>
    </location>
</feature>
<evidence type="ECO:0000259" key="5">
    <source>
        <dbReference type="PROSITE" id="PS50932"/>
    </source>
</evidence>
<accession>A0A3N1GWE2</accession>
<dbReference type="AlphaFoldDB" id="A0A3N1GWE2"/>
<dbReference type="Pfam" id="PF13377">
    <property type="entry name" value="Peripla_BP_3"/>
    <property type="match status" value="1"/>
</dbReference>
<sequence>MSVPARDATSTEPVGAPARPAPSTRGRGGGGVVMVDVARAAGVSQKTVSRVVNGSSQVRPEVTARVQRAIDELGYRRNAAARALVRGRTHVVGVVGLRTALYGVAQHVMSLERAAKEAGFGVVVVSTETGDPAEVVVAVERALELGAEGVVLAEPFFDTRTALDAFARTPFVTVVRSVHDDGHVPAVDADQEAGADLVVDHLVGLGHRRVGYLAGPTAWRSALVREQATAAALRRHGLPVLEPARGDWTARSGYAAARELLAREDVTAVVAANDHMAVGALRALAEAGLSVPGDVSLVGFDDVPEAEFLPVPLTTVRQTLSHVGELALRTLVELVEDGPGAHDRVHVVPVTLEVRASTGRAPGGGRGD</sequence>
<keyword evidence="1" id="KW-0805">Transcription regulation</keyword>
<dbReference type="GO" id="GO:0003700">
    <property type="term" value="F:DNA-binding transcription factor activity"/>
    <property type="evidence" value="ECO:0007669"/>
    <property type="project" value="TreeGrafter"/>
</dbReference>
<evidence type="ECO:0000256" key="1">
    <source>
        <dbReference type="ARBA" id="ARBA00023015"/>
    </source>
</evidence>